<dbReference type="AlphaFoldDB" id="A0A3G9JN28"/>
<dbReference type="Pfam" id="PF04365">
    <property type="entry name" value="BrnT_toxin"/>
    <property type="match status" value="1"/>
</dbReference>
<evidence type="ECO:0008006" key="3">
    <source>
        <dbReference type="Google" id="ProtNLM"/>
    </source>
</evidence>
<gene>
    <name evidence="1" type="ORF">myaer102_40510</name>
</gene>
<reference evidence="1 2" key="1">
    <citation type="submission" date="2018-11" db="EMBL/GenBank/DDBJ databases">
        <title>Complete genome sequence of Microcystis aeruginosa NIES-102.</title>
        <authorList>
            <person name="Yamaguchi H."/>
            <person name="Suzuki S."/>
            <person name="Kawachi M."/>
        </authorList>
    </citation>
    <scope>NUCLEOTIDE SEQUENCE [LARGE SCALE GENOMIC DNA]</scope>
    <source>
        <strain evidence="1 2">NIES-102</strain>
    </source>
</reference>
<name>A0A3G9JN28_MICVR</name>
<dbReference type="Gene3D" id="3.10.450.530">
    <property type="entry name" value="Ribonuclease toxin, BrnT, of type II toxin-antitoxin system"/>
    <property type="match status" value="1"/>
</dbReference>
<dbReference type="EMBL" id="AP019314">
    <property type="protein sequence ID" value="BBH41438.1"/>
    <property type="molecule type" value="Genomic_DNA"/>
</dbReference>
<dbReference type="InterPro" id="IPR007460">
    <property type="entry name" value="BrnT_toxin"/>
</dbReference>
<dbReference type="Proteomes" id="UP000278152">
    <property type="component" value="Chromosome"/>
</dbReference>
<accession>A0A3G9JN28</accession>
<dbReference type="InterPro" id="IPR038573">
    <property type="entry name" value="BrnT_sf"/>
</dbReference>
<evidence type="ECO:0000313" key="2">
    <source>
        <dbReference type="Proteomes" id="UP000278152"/>
    </source>
</evidence>
<dbReference type="RefSeq" id="WP_002800717.1">
    <property type="nucleotide sequence ID" value="NZ_AP019314.1"/>
</dbReference>
<protein>
    <recommendedName>
        <fullName evidence="3">BrnT family toxin</fullName>
    </recommendedName>
</protein>
<evidence type="ECO:0000313" key="1">
    <source>
        <dbReference type="EMBL" id="BBH41438.1"/>
    </source>
</evidence>
<dbReference type="GeneID" id="66707995"/>
<sequence length="91" mass="10518">MLFDWDEEKAKRNLAKHGVSFDEAKSVFYDPLFLTFADPEHSLGERRFIIMGESAKGRLLVVSYTDRTETTRLISARLATTQERKAYESDL</sequence>
<proteinExistence type="predicted"/>
<dbReference type="KEGG" id="mvz:myaer102_40510"/>
<organism evidence="1 2">
    <name type="scientific">Microcystis viridis NIES-102</name>
    <dbReference type="NCBI Taxonomy" id="213615"/>
    <lineage>
        <taxon>Bacteria</taxon>
        <taxon>Bacillati</taxon>
        <taxon>Cyanobacteriota</taxon>
        <taxon>Cyanophyceae</taxon>
        <taxon>Oscillatoriophycideae</taxon>
        <taxon>Chroococcales</taxon>
        <taxon>Microcystaceae</taxon>
        <taxon>Microcystis</taxon>
    </lineage>
</organism>